<dbReference type="InterPro" id="IPR039422">
    <property type="entry name" value="MarR/SlyA-like"/>
</dbReference>
<dbReference type="Proteomes" id="UP000241167">
    <property type="component" value="Unassembled WGS sequence"/>
</dbReference>
<dbReference type="EMBL" id="PXYI01000002">
    <property type="protein sequence ID" value="PSJ41838.1"/>
    <property type="molecule type" value="Genomic_DNA"/>
</dbReference>
<dbReference type="PANTHER" id="PTHR33164:SF105">
    <property type="entry name" value="TRANSCRIPTIONAL REPRESSOR PROTEIN-RELATED"/>
    <property type="match status" value="1"/>
</dbReference>
<dbReference type="PANTHER" id="PTHR33164">
    <property type="entry name" value="TRANSCRIPTIONAL REGULATOR, MARR FAMILY"/>
    <property type="match status" value="1"/>
</dbReference>
<evidence type="ECO:0000313" key="2">
    <source>
        <dbReference type="EMBL" id="PSJ41838.1"/>
    </source>
</evidence>
<keyword evidence="3" id="KW-1185">Reference proteome</keyword>
<evidence type="ECO:0000313" key="3">
    <source>
        <dbReference type="Proteomes" id="UP000241167"/>
    </source>
</evidence>
<dbReference type="GO" id="GO:0003700">
    <property type="term" value="F:DNA-binding transcription factor activity"/>
    <property type="evidence" value="ECO:0007669"/>
    <property type="project" value="InterPro"/>
</dbReference>
<dbReference type="SUPFAM" id="SSF46785">
    <property type="entry name" value="Winged helix' DNA-binding domain"/>
    <property type="match status" value="1"/>
</dbReference>
<name>A0A2P7QV46_9SPHN</name>
<dbReference type="AlphaFoldDB" id="A0A2P7QV46"/>
<evidence type="ECO:0000259" key="1">
    <source>
        <dbReference type="PROSITE" id="PS50995"/>
    </source>
</evidence>
<accession>A0A2P7QV46</accession>
<dbReference type="InterPro" id="IPR036390">
    <property type="entry name" value="WH_DNA-bd_sf"/>
</dbReference>
<dbReference type="PROSITE" id="PS50995">
    <property type="entry name" value="HTH_MARR_2"/>
    <property type="match status" value="1"/>
</dbReference>
<proteinExistence type="predicted"/>
<gene>
    <name evidence="2" type="ORF">C7I55_06090</name>
</gene>
<dbReference type="Pfam" id="PF12802">
    <property type="entry name" value="MarR_2"/>
    <property type="match status" value="1"/>
</dbReference>
<comment type="caution">
    <text evidence="2">The sequence shown here is derived from an EMBL/GenBank/DDBJ whole genome shotgun (WGS) entry which is preliminary data.</text>
</comment>
<organism evidence="2 3">
    <name type="scientific">Allosphingosinicella deserti</name>
    <dbReference type="NCBI Taxonomy" id="2116704"/>
    <lineage>
        <taxon>Bacteria</taxon>
        <taxon>Pseudomonadati</taxon>
        <taxon>Pseudomonadota</taxon>
        <taxon>Alphaproteobacteria</taxon>
        <taxon>Sphingomonadales</taxon>
        <taxon>Sphingomonadaceae</taxon>
        <taxon>Allosphingosinicella</taxon>
    </lineage>
</organism>
<protein>
    <submittedName>
        <fullName evidence="2">MarR family transcriptional regulator</fullName>
    </submittedName>
</protein>
<dbReference type="InterPro" id="IPR000835">
    <property type="entry name" value="HTH_MarR-typ"/>
</dbReference>
<dbReference type="InterPro" id="IPR036388">
    <property type="entry name" value="WH-like_DNA-bd_sf"/>
</dbReference>
<dbReference type="RefSeq" id="WP_106512005.1">
    <property type="nucleotide sequence ID" value="NZ_PXYI01000002.1"/>
</dbReference>
<feature type="domain" description="HTH marR-type" evidence="1">
    <location>
        <begin position="12"/>
        <end position="154"/>
    </location>
</feature>
<dbReference type="GO" id="GO:0006950">
    <property type="term" value="P:response to stress"/>
    <property type="evidence" value="ECO:0007669"/>
    <property type="project" value="TreeGrafter"/>
</dbReference>
<dbReference type="Gene3D" id="1.10.10.10">
    <property type="entry name" value="Winged helix-like DNA-binding domain superfamily/Winged helix DNA-binding domain"/>
    <property type="match status" value="1"/>
</dbReference>
<dbReference type="SMART" id="SM00347">
    <property type="entry name" value="HTH_MARR"/>
    <property type="match status" value="1"/>
</dbReference>
<dbReference type="OrthoDB" id="2287011at2"/>
<reference evidence="2 3" key="1">
    <citation type="submission" date="2018-03" db="EMBL/GenBank/DDBJ databases">
        <title>The draft genome of Sphingosinicella sp. GL-C-18.</title>
        <authorList>
            <person name="Liu L."/>
            <person name="Li L."/>
            <person name="Liang L."/>
            <person name="Zhang X."/>
            <person name="Wang T."/>
        </authorList>
    </citation>
    <scope>NUCLEOTIDE SEQUENCE [LARGE SCALE GENOMIC DNA]</scope>
    <source>
        <strain evidence="2 3">GL-C-18</strain>
    </source>
</reference>
<sequence>MNAFEVAHAIRADCLCFRARRVARVITRAYDEALRPLGLQATQLTLMSGIAAAGDGGQPMGRLADILAIDAATLSRNLKLIEKAGFAEIGRDPRDKRVRIVRLTGEGELMLHQALPRWQQAQREVVRSLGGDSAGAALCGQFDDATRAVQAAFDF</sequence>